<dbReference type="SMART" id="SM00095">
    <property type="entry name" value="TR_THY"/>
    <property type="match status" value="1"/>
</dbReference>
<accession>A0A8C5BDG9</accession>
<dbReference type="NCBIfam" id="TIGR02962">
    <property type="entry name" value="hdxy_isourate"/>
    <property type="match status" value="1"/>
</dbReference>
<comment type="similarity">
    <text evidence="4 13">Belongs to the transthyretin family. 5-hydroxyisourate hydrolase subfamily.</text>
</comment>
<evidence type="ECO:0000256" key="6">
    <source>
        <dbReference type="ARBA" id="ARBA00012609"/>
    </source>
</evidence>
<dbReference type="SUPFAM" id="SSF49472">
    <property type="entry name" value="Transthyretin (synonym: prealbumin)"/>
    <property type="match status" value="1"/>
</dbReference>
<keyword evidence="10" id="KW-0576">Peroxisome</keyword>
<protein>
    <recommendedName>
        <fullName evidence="7 13">5-hydroxyisourate hydrolase</fullName>
        <shortName evidence="13">HIU hydrolase</shortName>
        <shortName evidence="13">HIUHase</shortName>
        <ecNumber evidence="6 13">3.5.2.17</ecNumber>
    </recommendedName>
</protein>
<evidence type="ECO:0000256" key="4">
    <source>
        <dbReference type="ARBA" id="ARBA00009850"/>
    </source>
</evidence>
<feature type="binding site" evidence="12">
    <location>
        <position position="70"/>
    </location>
    <ligand>
        <name>substrate</name>
    </ligand>
</feature>
<reference evidence="15" key="2">
    <citation type="submission" date="2025-09" db="UniProtKB">
        <authorList>
            <consortium name="Ensembl"/>
        </authorList>
    </citation>
    <scope>IDENTIFICATION</scope>
</reference>
<evidence type="ECO:0000313" key="16">
    <source>
        <dbReference type="Proteomes" id="UP000694546"/>
    </source>
</evidence>
<dbReference type="Pfam" id="PF00576">
    <property type="entry name" value="Transthyretin"/>
    <property type="match status" value="1"/>
</dbReference>
<name>A0A8C5BDG9_GADMO</name>
<evidence type="ECO:0000256" key="13">
    <source>
        <dbReference type="RuleBase" id="RU361270"/>
    </source>
</evidence>
<proteinExistence type="inferred from homology"/>
<evidence type="ECO:0000256" key="1">
    <source>
        <dbReference type="ARBA" id="ARBA00001043"/>
    </source>
</evidence>
<dbReference type="Proteomes" id="UP000694546">
    <property type="component" value="Chromosome 14"/>
</dbReference>
<dbReference type="OMA" id="HDGRCDA"/>
<evidence type="ECO:0000256" key="7">
    <source>
        <dbReference type="ARBA" id="ARBA00017539"/>
    </source>
</evidence>
<dbReference type="GO" id="GO:0005777">
    <property type="term" value="C:peroxisome"/>
    <property type="evidence" value="ECO:0007669"/>
    <property type="project" value="UniProtKB-SubCell"/>
</dbReference>
<evidence type="ECO:0000256" key="10">
    <source>
        <dbReference type="ARBA" id="ARBA00023140"/>
    </source>
</evidence>
<sequence>TFKRCKRAKTHGFWHSCGAMAQPGSPLTTHVLNTAMGVPGSNMTILLYKQDSSAAAWNLITTGITNSDGRCPGLTTRELFTPGVYKLHFDTDRYWGCLGEESFYPYVEIVFTIRNPVDKFHIPLLLSRFSYSTYRGS</sequence>
<feature type="binding site" evidence="12">
    <location>
        <position position="30"/>
    </location>
    <ligand>
        <name>substrate</name>
    </ligand>
</feature>
<comment type="subunit">
    <text evidence="5 13">Homotetramer.</text>
</comment>
<dbReference type="EC" id="3.5.2.17" evidence="6 13"/>
<dbReference type="PANTHER" id="PTHR10395">
    <property type="entry name" value="URICASE AND TRANSTHYRETIN-RELATED"/>
    <property type="match status" value="1"/>
</dbReference>
<dbReference type="InterPro" id="IPR036817">
    <property type="entry name" value="Transthyretin/HIU_hydrolase_sf"/>
</dbReference>
<evidence type="ECO:0000259" key="14">
    <source>
        <dbReference type="SMART" id="SM00095"/>
    </source>
</evidence>
<keyword evidence="16" id="KW-1185">Reference proteome</keyword>
<evidence type="ECO:0000256" key="3">
    <source>
        <dbReference type="ARBA" id="ARBA00004275"/>
    </source>
</evidence>
<dbReference type="PANTHER" id="PTHR10395:SF11">
    <property type="entry name" value="5-HYDROXYISOURATE HYDROLASE"/>
    <property type="match status" value="1"/>
</dbReference>
<dbReference type="GeneTree" id="ENSGT00940000153229"/>
<dbReference type="PROSITE" id="PS00768">
    <property type="entry name" value="TRANSTHYRETIN_1"/>
    <property type="match status" value="1"/>
</dbReference>
<dbReference type="GO" id="GO:0006144">
    <property type="term" value="P:purine nucleobase metabolic process"/>
    <property type="evidence" value="ECO:0007669"/>
    <property type="project" value="UniProtKB-KW"/>
</dbReference>
<comment type="pathway">
    <text evidence="11">Purine metabolism; urate degradation; (S)-allantoin from urate: step 2/3.</text>
</comment>
<dbReference type="FunFam" id="2.60.40.180:FF:000004">
    <property type="entry name" value="5-hydroxyisourate hydrolase"/>
    <property type="match status" value="1"/>
</dbReference>
<dbReference type="Ensembl" id="ENSGMOT00000043609.1">
    <property type="protein sequence ID" value="ENSGMOP00000044740.1"/>
    <property type="gene ID" value="ENSGMOG00000003656.2"/>
</dbReference>
<evidence type="ECO:0000256" key="2">
    <source>
        <dbReference type="ARBA" id="ARBA00002704"/>
    </source>
</evidence>
<reference evidence="15" key="1">
    <citation type="submission" date="2025-08" db="UniProtKB">
        <authorList>
            <consortium name="Ensembl"/>
        </authorList>
    </citation>
    <scope>IDENTIFICATION</scope>
</reference>
<comment type="subcellular location">
    <subcellularLocation>
        <location evidence="3">Peroxisome</location>
    </subcellularLocation>
</comment>
<dbReference type="AlphaFoldDB" id="A0A8C5BDG9"/>
<comment type="function">
    <text evidence="2">Catalyzes the hydrolysis of 5-hydroxyisourate (HIU) to 2-oxo-4-hydroxy-4-carboxy-5-ureidoimidazoline (OHCU).</text>
</comment>
<dbReference type="CDD" id="cd05822">
    <property type="entry name" value="TLP_HIUase"/>
    <property type="match status" value="1"/>
</dbReference>
<dbReference type="GO" id="GO:0033971">
    <property type="term" value="F:hydroxyisourate hydrolase activity"/>
    <property type="evidence" value="ECO:0007669"/>
    <property type="project" value="UniProtKB-EC"/>
</dbReference>
<evidence type="ECO:0000256" key="8">
    <source>
        <dbReference type="ARBA" id="ARBA00022631"/>
    </source>
</evidence>
<evidence type="ECO:0000256" key="5">
    <source>
        <dbReference type="ARBA" id="ARBA00011881"/>
    </source>
</evidence>
<evidence type="ECO:0000256" key="9">
    <source>
        <dbReference type="ARBA" id="ARBA00022801"/>
    </source>
</evidence>
<dbReference type="Gene3D" id="2.60.40.180">
    <property type="entry name" value="Transthyretin/hydroxyisourate hydrolase domain"/>
    <property type="match status" value="1"/>
</dbReference>
<keyword evidence="9 13" id="KW-0378">Hydrolase</keyword>
<dbReference type="InterPro" id="IPR000895">
    <property type="entry name" value="Transthyretin/HIU_hydrolase"/>
</dbReference>
<dbReference type="InterPro" id="IPR014306">
    <property type="entry name" value="Hydroxyisourate_hydrolase"/>
</dbReference>
<evidence type="ECO:0000256" key="12">
    <source>
        <dbReference type="PIRSR" id="PIRSR600895-51"/>
    </source>
</evidence>
<feature type="domain" description="Transthyretin/hydroxyisourate hydrolase" evidence="14">
    <location>
        <begin position="22"/>
        <end position="136"/>
    </location>
</feature>
<comment type="catalytic activity">
    <reaction evidence="1 13">
        <text>5-hydroxyisourate + H2O = 5-hydroxy-2-oxo-4-ureido-2,5-dihydro-1H-imidazole-5-carboxylate + H(+)</text>
        <dbReference type="Rhea" id="RHEA:23736"/>
        <dbReference type="ChEBI" id="CHEBI:15377"/>
        <dbReference type="ChEBI" id="CHEBI:15378"/>
        <dbReference type="ChEBI" id="CHEBI:18072"/>
        <dbReference type="ChEBI" id="CHEBI:58639"/>
        <dbReference type="EC" id="3.5.2.17"/>
    </reaction>
</comment>
<dbReference type="InterPro" id="IPR023416">
    <property type="entry name" value="Transthyretin/HIU_hydrolase_d"/>
</dbReference>
<organism evidence="15 16">
    <name type="scientific">Gadus morhua</name>
    <name type="common">Atlantic cod</name>
    <dbReference type="NCBI Taxonomy" id="8049"/>
    <lineage>
        <taxon>Eukaryota</taxon>
        <taxon>Metazoa</taxon>
        <taxon>Chordata</taxon>
        <taxon>Craniata</taxon>
        <taxon>Vertebrata</taxon>
        <taxon>Euteleostomi</taxon>
        <taxon>Actinopterygii</taxon>
        <taxon>Neopterygii</taxon>
        <taxon>Teleostei</taxon>
        <taxon>Neoteleostei</taxon>
        <taxon>Acanthomorphata</taxon>
        <taxon>Zeiogadaria</taxon>
        <taxon>Gadariae</taxon>
        <taxon>Gadiformes</taxon>
        <taxon>Gadoidei</taxon>
        <taxon>Gadidae</taxon>
        <taxon>Gadus</taxon>
    </lineage>
</organism>
<keyword evidence="8 13" id="KW-0659">Purine metabolism</keyword>
<evidence type="ECO:0000313" key="15">
    <source>
        <dbReference type="Ensembl" id="ENSGMOP00000044740.1"/>
    </source>
</evidence>
<dbReference type="InterPro" id="IPR023418">
    <property type="entry name" value="Thyroxine_BS"/>
</dbReference>
<dbReference type="PRINTS" id="PR00189">
    <property type="entry name" value="TRNSTHYRETIN"/>
</dbReference>
<evidence type="ECO:0000256" key="11">
    <source>
        <dbReference type="ARBA" id="ARBA00060539"/>
    </source>
</evidence>
<feature type="binding site" evidence="12">
    <location>
        <position position="134"/>
    </location>
    <ligand>
        <name>substrate</name>
    </ligand>
</feature>